<name>A0A9D1SME4_9PROT</name>
<keyword evidence="1" id="KW-0732">Signal</keyword>
<reference evidence="2" key="1">
    <citation type="submission" date="2020-10" db="EMBL/GenBank/DDBJ databases">
        <authorList>
            <person name="Gilroy R."/>
        </authorList>
    </citation>
    <scope>NUCLEOTIDE SEQUENCE</scope>
    <source>
        <strain evidence="2">CHK136-897</strain>
    </source>
</reference>
<protein>
    <recommendedName>
        <fullName evidence="4">TNFR-Cys domain-containing protein</fullName>
    </recommendedName>
</protein>
<comment type="caution">
    <text evidence="2">The sequence shown here is derived from an EMBL/GenBank/DDBJ whole genome shotgun (WGS) entry which is preliminary data.</text>
</comment>
<feature type="signal peptide" evidence="1">
    <location>
        <begin position="1"/>
        <end position="22"/>
    </location>
</feature>
<dbReference type="EMBL" id="DVNO01000025">
    <property type="protein sequence ID" value="HIU65571.1"/>
    <property type="molecule type" value="Genomic_DNA"/>
</dbReference>
<sequence length="234" mass="25148">MKKSIFTVAVLLLTFASAPAVAASYCDTTIQQARCQNSTQTFTGLNCATSSHFCWGGYDVTSCTSCKSGYKLSELPLSSDDCTNTYQYNTCMYSGGIIGGCGTSCDDCVALKMWTNVSGNIGYQQQPTTAKCDESTNCECVLGYEYRCNAGYYGRFPRCTTTENGGTSCSGCSKCPDVPGKVDWVDESYSITSAPGSRLPTQCYIDGTASDHYIADETGHFMILGGKCYYSTTN</sequence>
<evidence type="ECO:0008006" key="4">
    <source>
        <dbReference type="Google" id="ProtNLM"/>
    </source>
</evidence>
<accession>A0A9D1SME4</accession>
<proteinExistence type="predicted"/>
<evidence type="ECO:0000313" key="2">
    <source>
        <dbReference type="EMBL" id="HIU65571.1"/>
    </source>
</evidence>
<reference evidence="2" key="2">
    <citation type="journal article" date="2021" name="PeerJ">
        <title>Extensive microbial diversity within the chicken gut microbiome revealed by metagenomics and culture.</title>
        <authorList>
            <person name="Gilroy R."/>
            <person name="Ravi A."/>
            <person name="Getino M."/>
            <person name="Pursley I."/>
            <person name="Horton D.L."/>
            <person name="Alikhan N.F."/>
            <person name="Baker D."/>
            <person name="Gharbi K."/>
            <person name="Hall N."/>
            <person name="Watson M."/>
            <person name="Adriaenssens E.M."/>
            <person name="Foster-Nyarko E."/>
            <person name="Jarju S."/>
            <person name="Secka A."/>
            <person name="Antonio M."/>
            <person name="Oren A."/>
            <person name="Chaudhuri R.R."/>
            <person name="La Ragione R."/>
            <person name="Hildebrand F."/>
            <person name="Pallen M.J."/>
        </authorList>
    </citation>
    <scope>NUCLEOTIDE SEQUENCE</scope>
    <source>
        <strain evidence="2">CHK136-897</strain>
    </source>
</reference>
<dbReference type="Proteomes" id="UP000824142">
    <property type="component" value="Unassembled WGS sequence"/>
</dbReference>
<gene>
    <name evidence="2" type="ORF">IAC63_02940</name>
</gene>
<organism evidence="2 3">
    <name type="scientific">Candidatus Enterousia avicola</name>
    <dbReference type="NCBI Taxonomy" id="2840787"/>
    <lineage>
        <taxon>Bacteria</taxon>
        <taxon>Pseudomonadati</taxon>
        <taxon>Pseudomonadota</taxon>
        <taxon>Alphaproteobacteria</taxon>
        <taxon>Candidatus Enterousia</taxon>
    </lineage>
</organism>
<feature type="chain" id="PRO_5039366756" description="TNFR-Cys domain-containing protein" evidence="1">
    <location>
        <begin position="23"/>
        <end position="234"/>
    </location>
</feature>
<evidence type="ECO:0000256" key="1">
    <source>
        <dbReference type="SAM" id="SignalP"/>
    </source>
</evidence>
<dbReference type="AlphaFoldDB" id="A0A9D1SME4"/>
<evidence type="ECO:0000313" key="3">
    <source>
        <dbReference type="Proteomes" id="UP000824142"/>
    </source>
</evidence>